<dbReference type="OrthoDB" id="9802039at2"/>
<sequence length="127" mass="14187">MKIGGLAERTGVSARMLRYYEQQHLLTPARTANGYRSYLPADVDRVQQIRALLDAGLPTRFVRAVLDMGLTSDEPPVAGWTPTCTSTFAGMLRTELDRLEDRLRCLARSRDAVRQYLDTVTVAETVA</sequence>
<dbReference type="RefSeq" id="WP_097182733.1">
    <property type="nucleotide sequence ID" value="NZ_OCNK01000001.1"/>
</dbReference>
<protein>
    <submittedName>
        <fullName evidence="3">DNA-binding transcriptional regulator, MerR family</fullName>
    </submittedName>
</protein>
<dbReference type="PRINTS" id="PR00040">
    <property type="entry name" value="HTHMERR"/>
</dbReference>
<dbReference type="PROSITE" id="PS00552">
    <property type="entry name" value="HTH_MERR_1"/>
    <property type="match status" value="1"/>
</dbReference>
<dbReference type="AlphaFoldDB" id="A0A286GH09"/>
<keyword evidence="4" id="KW-1185">Reference proteome</keyword>
<dbReference type="PANTHER" id="PTHR30204:SF93">
    <property type="entry name" value="HTH MERR-TYPE DOMAIN-CONTAINING PROTEIN"/>
    <property type="match status" value="1"/>
</dbReference>
<dbReference type="GO" id="GO:0003677">
    <property type="term" value="F:DNA binding"/>
    <property type="evidence" value="ECO:0007669"/>
    <property type="project" value="UniProtKB-KW"/>
</dbReference>
<dbReference type="InterPro" id="IPR047057">
    <property type="entry name" value="MerR_fam"/>
</dbReference>
<dbReference type="EMBL" id="OCNK01000001">
    <property type="protein sequence ID" value="SOD94815.1"/>
    <property type="molecule type" value="Genomic_DNA"/>
</dbReference>
<dbReference type="InterPro" id="IPR009061">
    <property type="entry name" value="DNA-bd_dom_put_sf"/>
</dbReference>
<dbReference type="GO" id="GO:0003700">
    <property type="term" value="F:DNA-binding transcription factor activity"/>
    <property type="evidence" value="ECO:0007669"/>
    <property type="project" value="InterPro"/>
</dbReference>
<dbReference type="Gene3D" id="1.10.1660.10">
    <property type="match status" value="1"/>
</dbReference>
<proteinExistence type="predicted"/>
<name>A0A286GH09_9ACTN</name>
<dbReference type="PANTHER" id="PTHR30204">
    <property type="entry name" value="REDOX-CYCLING DRUG-SENSING TRANSCRIPTIONAL ACTIVATOR SOXR"/>
    <property type="match status" value="1"/>
</dbReference>
<dbReference type="PROSITE" id="PS50937">
    <property type="entry name" value="HTH_MERR_2"/>
    <property type="match status" value="1"/>
</dbReference>
<evidence type="ECO:0000313" key="4">
    <source>
        <dbReference type="Proteomes" id="UP000219482"/>
    </source>
</evidence>
<feature type="domain" description="HTH merR-type" evidence="2">
    <location>
        <begin position="1"/>
        <end position="68"/>
    </location>
</feature>
<evidence type="ECO:0000256" key="1">
    <source>
        <dbReference type="ARBA" id="ARBA00023125"/>
    </source>
</evidence>
<dbReference type="Proteomes" id="UP000219482">
    <property type="component" value="Unassembled WGS sequence"/>
</dbReference>
<accession>A0A286GH09</accession>
<evidence type="ECO:0000259" key="2">
    <source>
        <dbReference type="PROSITE" id="PS50937"/>
    </source>
</evidence>
<dbReference type="InterPro" id="IPR000551">
    <property type="entry name" value="MerR-type_HTH_dom"/>
</dbReference>
<keyword evidence="1 3" id="KW-0238">DNA-binding</keyword>
<evidence type="ECO:0000313" key="3">
    <source>
        <dbReference type="EMBL" id="SOD94815.1"/>
    </source>
</evidence>
<gene>
    <name evidence="3" type="ORF">SAMN06272739_1002</name>
</gene>
<dbReference type="Pfam" id="PF13411">
    <property type="entry name" value="MerR_1"/>
    <property type="match status" value="1"/>
</dbReference>
<dbReference type="SUPFAM" id="SSF46955">
    <property type="entry name" value="Putative DNA-binding domain"/>
    <property type="match status" value="1"/>
</dbReference>
<reference evidence="4" key="1">
    <citation type="submission" date="2017-09" db="EMBL/GenBank/DDBJ databases">
        <authorList>
            <person name="Varghese N."/>
            <person name="Submissions S."/>
        </authorList>
    </citation>
    <scope>NUCLEOTIDE SEQUENCE [LARGE SCALE GENOMIC DNA]</scope>
    <source>
        <strain evidence="4">DSM 44270</strain>
    </source>
</reference>
<organism evidence="3 4">
    <name type="scientific">Blastococcus haudaquaticus</name>
    <dbReference type="NCBI Taxonomy" id="1938745"/>
    <lineage>
        <taxon>Bacteria</taxon>
        <taxon>Bacillati</taxon>
        <taxon>Actinomycetota</taxon>
        <taxon>Actinomycetes</taxon>
        <taxon>Geodermatophilales</taxon>
        <taxon>Geodermatophilaceae</taxon>
        <taxon>Blastococcus</taxon>
    </lineage>
</organism>
<dbReference type="SMART" id="SM00422">
    <property type="entry name" value="HTH_MERR"/>
    <property type="match status" value="1"/>
</dbReference>